<dbReference type="EMBL" id="ADNU01000025">
    <property type="protein sequence ID" value="EFG47758.1"/>
    <property type="molecule type" value="Genomic_DNA"/>
</dbReference>
<evidence type="ECO:0000313" key="3">
    <source>
        <dbReference type="Proteomes" id="UP000005714"/>
    </source>
</evidence>
<organism evidence="2 3">
    <name type="scientific">Brevibacterium mcbrellneri ATCC 49030</name>
    <dbReference type="NCBI Taxonomy" id="585530"/>
    <lineage>
        <taxon>Bacteria</taxon>
        <taxon>Bacillati</taxon>
        <taxon>Actinomycetota</taxon>
        <taxon>Actinomycetes</taxon>
        <taxon>Micrococcales</taxon>
        <taxon>Brevibacteriaceae</taxon>
        <taxon>Brevibacterium</taxon>
    </lineage>
</organism>
<dbReference type="Proteomes" id="UP000005714">
    <property type="component" value="Unassembled WGS sequence"/>
</dbReference>
<feature type="compositionally biased region" description="Low complexity" evidence="1">
    <location>
        <begin position="24"/>
        <end position="33"/>
    </location>
</feature>
<name>D4YM06_9MICO</name>
<accession>D4YM06</accession>
<sequence length="140" mass="15526">MSLSCACRCLKKKNGSKPKPVSPSPSRSCTSSRTYRHQEKINAGARVPGKTPGQTSTDPKTKTPEETTSSENKEPNNIASEWKRRSAEAQKQTKPKSKHFSTRGVVRHLALDRVMTSGSPETKGQVCHRVLEVRRVVKKL</sequence>
<comment type="caution">
    <text evidence="2">The sequence shown here is derived from an EMBL/GenBank/DDBJ whole genome shotgun (WGS) entry which is preliminary data.</text>
</comment>
<feature type="region of interest" description="Disordered" evidence="1">
    <location>
        <begin position="11"/>
        <end position="104"/>
    </location>
</feature>
<reference evidence="2 3" key="1">
    <citation type="submission" date="2010-04" db="EMBL/GenBank/DDBJ databases">
        <authorList>
            <person name="Qin X."/>
            <person name="Bachman B."/>
            <person name="Battles P."/>
            <person name="Bell A."/>
            <person name="Bess C."/>
            <person name="Bickham C."/>
            <person name="Chaboub L."/>
            <person name="Chen D."/>
            <person name="Coyle M."/>
            <person name="Deiros D.R."/>
            <person name="Dinh H."/>
            <person name="Forbes L."/>
            <person name="Fowler G."/>
            <person name="Francisco L."/>
            <person name="Fu Q."/>
            <person name="Gubbala S."/>
            <person name="Hale W."/>
            <person name="Han Y."/>
            <person name="Hemphill L."/>
            <person name="Highlander S.K."/>
            <person name="Hirani K."/>
            <person name="Hogues M."/>
            <person name="Jackson L."/>
            <person name="Jakkamsetti A."/>
            <person name="Javaid M."/>
            <person name="Jiang H."/>
            <person name="Korchina V."/>
            <person name="Kovar C."/>
            <person name="Lara F."/>
            <person name="Lee S."/>
            <person name="Mata R."/>
            <person name="Mathew T."/>
            <person name="Moen C."/>
            <person name="Morales K."/>
            <person name="Munidasa M."/>
            <person name="Nazareth L."/>
            <person name="Ngo R."/>
            <person name="Nguyen L."/>
            <person name="Okwuonu G."/>
            <person name="Ongeri F."/>
            <person name="Patil S."/>
            <person name="Petrosino J."/>
            <person name="Pham C."/>
            <person name="Pham P."/>
            <person name="Pu L.-L."/>
            <person name="Puazo M."/>
            <person name="Raj R."/>
            <person name="Reid J."/>
            <person name="Rouhana J."/>
            <person name="Saada N."/>
            <person name="Shang Y."/>
            <person name="Simmons D."/>
            <person name="Thornton R."/>
            <person name="Warren J."/>
            <person name="Weissenberger G."/>
            <person name="Zhang J."/>
            <person name="Zhang L."/>
            <person name="Zhou C."/>
            <person name="Zhu D."/>
            <person name="Muzny D."/>
            <person name="Worley K."/>
            <person name="Gibbs R."/>
        </authorList>
    </citation>
    <scope>NUCLEOTIDE SEQUENCE [LARGE SCALE GENOMIC DNA]</scope>
    <source>
        <strain evidence="2 3">ATCC 49030</strain>
    </source>
</reference>
<evidence type="ECO:0000256" key="1">
    <source>
        <dbReference type="SAM" id="MobiDB-lite"/>
    </source>
</evidence>
<gene>
    <name evidence="2" type="ORF">HMPREF0183_0966</name>
</gene>
<proteinExistence type="predicted"/>
<keyword evidence="3" id="KW-1185">Reference proteome</keyword>
<dbReference type="AlphaFoldDB" id="D4YM06"/>
<protein>
    <submittedName>
        <fullName evidence="2">Uncharacterized protein</fullName>
    </submittedName>
</protein>
<evidence type="ECO:0000313" key="2">
    <source>
        <dbReference type="EMBL" id="EFG47758.1"/>
    </source>
</evidence>